<proteinExistence type="predicted"/>
<gene>
    <name evidence="6" type="ORF">U0070_017966</name>
</gene>
<dbReference type="InterPro" id="IPR013783">
    <property type="entry name" value="Ig-like_fold"/>
</dbReference>
<evidence type="ECO:0000256" key="1">
    <source>
        <dbReference type="ARBA" id="ARBA00022729"/>
    </source>
</evidence>
<dbReference type="SUPFAM" id="SSF48726">
    <property type="entry name" value="Immunoglobulin"/>
    <property type="match status" value="1"/>
</dbReference>
<dbReference type="AlphaFoldDB" id="A0AAW0HCG2"/>
<evidence type="ECO:0008006" key="8">
    <source>
        <dbReference type="Google" id="ProtNLM"/>
    </source>
</evidence>
<dbReference type="PANTHER" id="PTHR11738:SF129">
    <property type="entry name" value="LEUKOCYTE-ASSOCIATED IMMUNOGLOBULIN-LIKE RECEPTOR 1"/>
    <property type="match status" value="1"/>
</dbReference>
<reference evidence="6 7" key="1">
    <citation type="journal article" date="2023" name="bioRxiv">
        <title>Conserved and derived expression patterns and positive selection on dental genes reveal complex evolutionary context of ever-growing rodent molars.</title>
        <authorList>
            <person name="Calamari Z.T."/>
            <person name="Song A."/>
            <person name="Cohen E."/>
            <person name="Akter M."/>
            <person name="Roy R.D."/>
            <person name="Hallikas O."/>
            <person name="Christensen M.M."/>
            <person name="Li P."/>
            <person name="Marangoni P."/>
            <person name="Jernvall J."/>
            <person name="Klein O.D."/>
        </authorList>
    </citation>
    <scope>NUCLEOTIDE SEQUENCE [LARGE SCALE GENOMIC DNA]</scope>
    <source>
        <strain evidence="6">V071</strain>
    </source>
</reference>
<evidence type="ECO:0000256" key="3">
    <source>
        <dbReference type="ARBA" id="ARBA00023180"/>
    </source>
</evidence>
<keyword evidence="5" id="KW-0472">Membrane</keyword>
<organism evidence="6 7">
    <name type="scientific">Myodes glareolus</name>
    <name type="common">Bank vole</name>
    <name type="synonym">Clethrionomys glareolus</name>
    <dbReference type="NCBI Taxonomy" id="447135"/>
    <lineage>
        <taxon>Eukaryota</taxon>
        <taxon>Metazoa</taxon>
        <taxon>Chordata</taxon>
        <taxon>Craniata</taxon>
        <taxon>Vertebrata</taxon>
        <taxon>Euteleostomi</taxon>
        <taxon>Mammalia</taxon>
        <taxon>Eutheria</taxon>
        <taxon>Euarchontoglires</taxon>
        <taxon>Glires</taxon>
        <taxon>Rodentia</taxon>
        <taxon>Myomorpha</taxon>
        <taxon>Muroidea</taxon>
        <taxon>Cricetidae</taxon>
        <taxon>Arvicolinae</taxon>
        <taxon>Myodes</taxon>
    </lineage>
</organism>
<evidence type="ECO:0000313" key="7">
    <source>
        <dbReference type="Proteomes" id="UP001488838"/>
    </source>
</evidence>
<dbReference type="Proteomes" id="UP001488838">
    <property type="component" value="Unassembled WGS sequence"/>
</dbReference>
<dbReference type="InterPro" id="IPR050412">
    <property type="entry name" value="Ig-like_Receptors_ImmuneReg"/>
</dbReference>
<evidence type="ECO:0000256" key="5">
    <source>
        <dbReference type="SAM" id="Phobius"/>
    </source>
</evidence>
<dbReference type="GO" id="GO:0005886">
    <property type="term" value="C:plasma membrane"/>
    <property type="evidence" value="ECO:0007669"/>
    <property type="project" value="TreeGrafter"/>
</dbReference>
<keyword evidence="1" id="KW-0732">Signal</keyword>
<protein>
    <recommendedName>
        <fullName evidence="8">Leukocyte-associated immunoglobulin-like receptor 1</fullName>
    </recommendedName>
</protein>
<evidence type="ECO:0000256" key="2">
    <source>
        <dbReference type="ARBA" id="ARBA00023157"/>
    </source>
</evidence>
<dbReference type="FunFam" id="2.60.40.10:FF:000049">
    <property type="entry name" value="Leukocyte immunoglobulin-like receptor subfamily B member 1"/>
    <property type="match status" value="1"/>
</dbReference>
<dbReference type="InterPro" id="IPR036179">
    <property type="entry name" value="Ig-like_dom_sf"/>
</dbReference>
<dbReference type="GO" id="GO:0002764">
    <property type="term" value="P:immune response-regulating signaling pathway"/>
    <property type="evidence" value="ECO:0007669"/>
    <property type="project" value="TreeGrafter"/>
</dbReference>
<keyword evidence="5" id="KW-0812">Transmembrane</keyword>
<name>A0AAW0HCG2_MYOGA</name>
<sequence>MSLHSETVVALESLPRPSILADPGLVIPQGNSVKFICTSPSEYDEFRLEKHSKNIMDKKNDFPPKKQAIFQLGPVNEDTAGSYQCLYQKGSNWSTRSETLKLKVTSEDVPHTSDPVPGVTSDTSWLKTNNIYILIGVAVVFLLCLLLFLLFCFHSHRQKKQGFPNSKSPEHRPQKRLSLVTNGLESTQVSTKENLSYVFFSIDIVTDDLLPEDKRTETLIPDAGGLQEVTYAQLDQHALTQRTVGDVTPRSTETMTEFSTYAAIIRR</sequence>
<evidence type="ECO:0000256" key="4">
    <source>
        <dbReference type="ARBA" id="ARBA00023319"/>
    </source>
</evidence>
<evidence type="ECO:0000313" key="6">
    <source>
        <dbReference type="EMBL" id="KAK7800203.1"/>
    </source>
</evidence>
<keyword evidence="2" id="KW-1015">Disulfide bond</keyword>
<accession>A0AAW0HCG2</accession>
<comment type="caution">
    <text evidence="6">The sequence shown here is derived from an EMBL/GenBank/DDBJ whole genome shotgun (WGS) entry which is preliminary data.</text>
</comment>
<keyword evidence="5" id="KW-1133">Transmembrane helix</keyword>
<dbReference type="EMBL" id="JBBHLL010000565">
    <property type="protein sequence ID" value="KAK7800203.1"/>
    <property type="molecule type" value="Genomic_DNA"/>
</dbReference>
<keyword evidence="4" id="KW-0393">Immunoglobulin domain</keyword>
<feature type="transmembrane region" description="Helical" evidence="5">
    <location>
        <begin position="131"/>
        <end position="153"/>
    </location>
</feature>
<keyword evidence="3" id="KW-0325">Glycoprotein</keyword>
<keyword evidence="7" id="KW-1185">Reference proteome</keyword>
<dbReference type="Gene3D" id="2.60.40.10">
    <property type="entry name" value="Immunoglobulins"/>
    <property type="match status" value="1"/>
</dbReference>
<dbReference type="PANTHER" id="PTHR11738">
    <property type="entry name" value="MHC CLASS I NK CELL RECEPTOR"/>
    <property type="match status" value="1"/>
</dbReference>